<accession>A0A9N7R7I6</accession>
<name>A0A9N7R7I6_STRHE</name>
<dbReference type="InterPro" id="IPR012340">
    <property type="entry name" value="NA-bd_OB-fold"/>
</dbReference>
<keyword evidence="4" id="KW-1185">Reference proteome</keyword>
<dbReference type="SUPFAM" id="SSF50249">
    <property type="entry name" value="Nucleic acid-binding proteins"/>
    <property type="match status" value="1"/>
</dbReference>
<feature type="domain" description="PAS" evidence="2">
    <location>
        <begin position="1"/>
        <end position="31"/>
    </location>
</feature>
<organism evidence="3 4">
    <name type="scientific">Striga hermonthica</name>
    <name type="common">Purple witchweed</name>
    <name type="synonym">Buchnera hermonthica</name>
    <dbReference type="NCBI Taxonomy" id="68872"/>
    <lineage>
        <taxon>Eukaryota</taxon>
        <taxon>Viridiplantae</taxon>
        <taxon>Streptophyta</taxon>
        <taxon>Embryophyta</taxon>
        <taxon>Tracheophyta</taxon>
        <taxon>Spermatophyta</taxon>
        <taxon>Magnoliopsida</taxon>
        <taxon>eudicotyledons</taxon>
        <taxon>Gunneridae</taxon>
        <taxon>Pentapetalae</taxon>
        <taxon>asterids</taxon>
        <taxon>lamiids</taxon>
        <taxon>Lamiales</taxon>
        <taxon>Orobanchaceae</taxon>
        <taxon>Buchnereae</taxon>
        <taxon>Striga</taxon>
    </lineage>
</organism>
<comment type="caution">
    <text evidence="3">The sequence shown here is derived from an EMBL/GenBank/DDBJ whole genome shotgun (WGS) entry which is preliminary data.</text>
</comment>
<evidence type="ECO:0000256" key="1">
    <source>
        <dbReference type="SAM" id="MobiDB-lite"/>
    </source>
</evidence>
<dbReference type="AlphaFoldDB" id="A0A9N7R7I6"/>
<dbReference type="OrthoDB" id="914225at2759"/>
<dbReference type="InterPro" id="IPR000014">
    <property type="entry name" value="PAS"/>
</dbReference>
<feature type="region of interest" description="Disordered" evidence="1">
    <location>
        <begin position="97"/>
        <end position="144"/>
    </location>
</feature>
<protein>
    <submittedName>
        <fullName evidence="3">Nucleic acid-binding proteins superfamily</fullName>
    </submittedName>
</protein>
<dbReference type="Gene3D" id="2.40.50.140">
    <property type="entry name" value="Nucleic acid-binding proteins"/>
    <property type="match status" value="1"/>
</dbReference>
<evidence type="ECO:0000313" key="4">
    <source>
        <dbReference type="Proteomes" id="UP001153555"/>
    </source>
</evidence>
<feature type="compositionally biased region" description="Basic and acidic residues" evidence="1">
    <location>
        <begin position="123"/>
        <end position="144"/>
    </location>
</feature>
<sequence length="144" mass="16141">MFIVDDTGIMQVLCWDKVANELIGKTCEEVVQNVIKHEDGSDLPTELSTLKDKALLFKVGRKKDQLRPYNGAFTVSRITADPILVHRFGVLANAPQEGDCEQGELNSPLKTRIEPVNDTYNSEPKRKVSDESSKGKKKIKIEEI</sequence>
<gene>
    <name evidence="3" type="ORF">SHERM_15957</name>
</gene>
<dbReference type="PROSITE" id="PS50112">
    <property type="entry name" value="PAS"/>
    <property type="match status" value="1"/>
</dbReference>
<proteinExistence type="predicted"/>
<evidence type="ECO:0000313" key="3">
    <source>
        <dbReference type="EMBL" id="CAA0816089.1"/>
    </source>
</evidence>
<reference evidence="3" key="1">
    <citation type="submission" date="2019-12" db="EMBL/GenBank/DDBJ databases">
        <authorList>
            <person name="Scholes J."/>
        </authorList>
    </citation>
    <scope>NUCLEOTIDE SEQUENCE</scope>
</reference>
<dbReference type="Proteomes" id="UP001153555">
    <property type="component" value="Unassembled WGS sequence"/>
</dbReference>
<dbReference type="EMBL" id="CACSLK010013932">
    <property type="protein sequence ID" value="CAA0816089.1"/>
    <property type="molecule type" value="Genomic_DNA"/>
</dbReference>
<evidence type="ECO:0000259" key="2">
    <source>
        <dbReference type="PROSITE" id="PS50112"/>
    </source>
</evidence>